<sequence>MLDRKRFAVWLVGIAAILTLSHLLGPQSDLLAISSHDHDVEQDHADTPSHDHGAHACGLAMLPDASADFPTAAETEAALPDCADSAAAATDAVDVRDRSPTDPVSELQVNRV</sequence>
<protein>
    <recommendedName>
        <fullName evidence="4">DUF2946 domain-containing protein</fullName>
    </recommendedName>
</protein>
<comment type="caution">
    <text evidence="2">The sequence shown here is derived from an EMBL/GenBank/DDBJ whole genome shotgun (WGS) entry which is preliminary data.</text>
</comment>
<dbReference type="Proteomes" id="UP001595712">
    <property type="component" value="Unassembled WGS sequence"/>
</dbReference>
<dbReference type="EMBL" id="JBHRWO010000021">
    <property type="protein sequence ID" value="MFC3495807.1"/>
    <property type="molecule type" value="Genomic_DNA"/>
</dbReference>
<evidence type="ECO:0008006" key="4">
    <source>
        <dbReference type="Google" id="ProtNLM"/>
    </source>
</evidence>
<accession>A0ABV7Q4T3</accession>
<organism evidence="2 3">
    <name type="scientific">Glycomyces rhizosphaerae</name>
    <dbReference type="NCBI Taxonomy" id="2054422"/>
    <lineage>
        <taxon>Bacteria</taxon>
        <taxon>Bacillati</taxon>
        <taxon>Actinomycetota</taxon>
        <taxon>Actinomycetes</taxon>
        <taxon>Glycomycetales</taxon>
        <taxon>Glycomycetaceae</taxon>
        <taxon>Glycomyces</taxon>
    </lineage>
</organism>
<reference evidence="3" key="1">
    <citation type="journal article" date="2019" name="Int. J. Syst. Evol. Microbiol.">
        <title>The Global Catalogue of Microorganisms (GCM) 10K type strain sequencing project: providing services to taxonomists for standard genome sequencing and annotation.</title>
        <authorList>
            <consortium name="The Broad Institute Genomics Platform"/>
            <consortium name="The Broad Institute Genome Sequencing Center for Infectious Disease"/>
            <person name="Wu L."/>
            <person name="Ma J."/>
        </authorList>
    </citation>
    <scope>NUCLEOTIDE SEQUENCE [LARGE SCALE GENOMIC DNA]</scope>
    <source>
        <strain evidence="3">CGMCC 4.7396</strain>
    </source>
</reference>
<evidence type="ECO:0000256" key="1">
    <source>
        <dbReference type="SAM" id="MobiDB-lite"/>
    </source>
</evidence>
<name>A0ABV7Q4T3_9ACTN</name>
<evidence type="ECO:0000313" key="3">
    <source>
        <dbReference type="Proteomes" id="UP001595712"/>
    </source>
</evidence>
<evidence type="ECO:0000313" key="2">
    <source>
        <dbReference type="EMBL" id="MFC3495807.1"/>
    </source>
</evidence>
<proteinExistence type="predicted"/>
<feature type="region of interest" description="Disordered" evidence="1">
    <location>
        <begin position="89"/>
        <end position="112"/>
    </location>
</feature>
<dbReference type="RefSeq" id="WP_387980651.1">
    <property type="nucleotide sequence ID" value="NZ_JBHRWO010000021.1"/>
</dbReference>
<keyword evidence="3" id="KW-1185">Reference proteome</keyword>
<gene>
    <name evidence="2" type="ORF">ACFO8M_25280</name>
</gene>